<name>G7JPM4_MEDTR</name>
<dbReference type="Gramene" id="rna24121">
    <property type="protein sequence ID" value="RHN61637.1"/>
    <property type="gene ID" value="gene24121"/>
</dbReference>
<keyword evidence="4" id="KW-1185">Reference proteome</keyword>
<reference evidence="2" key="5">
    <citation type="journal article" date="2018" name="Nat. Plants">
        <title>Whole-genome landscape of Medicago truncatula symbiotic genes.</title>
        <authorList>
            <person name="Pecrix Y."/>
            <person name="Gamas P."/>
            <person name="Carrere S."/>
        </authorList>
    </citation>
    <scope>NUCLEOTIDE SEQUENCE</scope>
    <source>
        <tissue evidence="2">Leaves</tissue>
    </source>
</reference>
<proteinExistence type="predicted"/>
<accession>G7JPM4</accession>
<dbReference type="EMBL" id="PSQE01000004">
    <property type="protein sequence ID" value="RHN61637.1"/>
    <property type="molecule type" value="Genomic_DNA"/>
</dbReference>
<reference evidence="3" key="3">
    <citation type="submission" date="2015-04" db="UniProtKB">
        <authorList>
            <consortium name="EnsemblPlants"/>
        </authorList>
    </citation>
    <scope>IDENTIFICATION</scope>
    <source>
        <strain evidence="3">cv. Jemalong A17</strain>
    </source>
</reference>
<evidence type="ECO:0000313" key="3">
    <source>
        <dbReference type="EnsemblPlants" id="AES89491"/>
    </source>
</evidence>
<accession>A0A0C3WZS0</accession>
<reference evidence="1 4" key="1">
    <citation type="journal article" date="2011" name="Nature">
        <title>The Medicago genome provides insight into the evolution of rhizobial symbioses.</title>
        <authorList>
            <person name="Young N.D."/>
            <person name="Debelle F."/>
            <person name="Oldroyd G.E."/>
            <person name="Geurts R."/>
            <person name="Cannon S.B."/>
            <person name="Udvardi M.K."/>
            <person name="Benedito V.A."/>
            <person name="Mayer K.F."/>
            <person name="Gouzy J."/>
            <person name="Schoof H."/>
            <person name="Van de Peer Y."/>
            <person name="Proost S."/>
            <person name="Cook D.R."/>
            <person name="Meyers B.C."/>
            <person name="Spannagl M."/>
            <person name="Cheung F."/>
            <person name="De Mita S."/>
            <person name="Krishnakumar V."/>
            <person name="Gundlach H."/>
            <person name="Zhou S."/>
            <person name="Mudge J."/>
            <person name="Bharti A.K."/>
            <person name="Murray J.D."/>
            <person name="Naoumkina M.A."/>
            <person name="Rosen B."/>
            <person name="Silverstein K.A."/>
            <person name="Tang H."/>
            <person name="Rombauts S."/>
            <person name="Zhao P.X."/>
            <person name="Zhou P."/>
            <person name="Barbe V."/>
            <person name="Bardou P."/>
            <person name="Bechner M."/>
            <person name="Bellec A."/>
            <person name="Berger A."/>
            <person name="Berges H."/>
            <person name="Bidwell S."/>
            <person name="Bisseling T."/>
            <person name="Choisne N."/>
            <person name="Couloux A."/>
            <person name="Denny R."/>
            <person name="Deshpande S."/>
            <person name="Dai X."/>
            <person name="Doyle J.J."/>
            <person name="Dudez A.M."/>
            <person name="Farmer A.D."/>
            <person name="Fouteau S."/>
            <person name="Franken C."/>
            <person name="Gibelin C."/>
            <person name="Gish J."/>
            <person name="Goldstein S."/>
            <person name="Gonzalez A.J."/>
            <person name="Green P.J."/>
            <person name="Hallab A."/>
            <person name="Hartog M."/>
            <person name="Hua A."/>
            <person name="Humphray S.J."/>
            <person name="Jeong D.H."/>
            <person name="Jing Y."/>
            <person name="Jocker A."/>
            <person name="Kenton S.M."/>
            <person name="Kim D.J."/>
            <person name="Klee K."/>
            <person name="Lai H."/>
            <person name="Lang C."/>
            <person name="Lin S."/>
            <person name="Macmil S.L."/>
            <person name="Magdelenat G."/>
            <person name="Matthews L."/>
            <person name="McCorrison J."/>
            <person name="Monaghan E.L."/>
            <person name="Mun J.H."/>
            <person name="Najar F.Z."/>
            <person name="Nicholson C."/>
            <person name="Noirot C."/>
            <person name="O'Bleness M."/>
            <person name="Paule C.R."/>
            <person name="Poulain J."/>
            <person name="Prion F."/>
            <person name="Qin B."/>
            <person name="Qu C."/>
            <person name="Retzel E.F."/>
            <person name="Riddle C."/>
            <person name="Sallet E."/>
            <person name="Samain S."/>
            <person name="Samson N."/>
            <person name="Sanders I."/>
            <person name="Saurat O."/>
            <person name="Scarpelli C."/>
            <person name="Schiex T."/>
            <person name="Segurens B."/>
            <person name="Severin A.J."/>
            <person name="Sherrier D.J."/>
            <person name="Shi R."/>
            <person name="Sims S."/>
            <person name="Singer S.R."/>
            <person name="Sinharoy S."/>
            <person name="Sterck L."/>
            <person name="Viollet A."/>
            <person name="Wang B.B."/>
            <person name="Wang K."/>
            <person name="Wang M."/>
            <person name="Wang X."/>
            <person name="Warfsmann J."/>
            <person name="Weissenbach J."/>
            <person name="White D.D."/>
            <person name="White J.D."/>
            <person name="Wiley G.B."/>
            <person name="Wincker P."/>
            <person name="Xing Y."/>
            <person name="Yang L."/>
            <person name="Yao Z."/>
            <person name="Ying F."/>
            <person name="Zhai J."/>
            <person name="Zhou L."/>
            <person name="Zuber A."/>
            <person name="Denarie J."/>
            <person name="Dixon R.A."/>
            <person name="May G.D."/>
            <person name="Schwartz D.C."/>
            <person name="Rogers J."/>
            <person name="Quetier F."/>
            <person name="Town C.D."/>
            <person name="Roe B.A."/>
        </authorList>
    </citation>
    <scope>NUCLEOTIDE SEQUENCE [LARGE SCALE GENOMIC DNA]</scope>
    <source>
        <strain evidence="1">A17</strain>
        <strain evidence="3 4">cv. Jemalong A17</strain>
    </source>
</reference>
<dbReference type="EnsemblPlants" id="AES89491">
    <property type="protein sequence ID" value="AES89491"/>
    <property type="gene ID" value="MTR_4g076060"/>
</dbReference>
<gene>
    <name evidence="1" type="ordered locus">MTR_4g076060</name>
    <name evidence="2" type="ORF">MtrunA17_Chr4g0038801</name>
</gene>
<dbReference type="EMBL" id="CM001220">
    <property type="protein sequence ID" value="AES89491.2"/>
    <property type="molecule type" value="Genomic_DNA"/>
</dbReference>
<reference evidence="1 4" key="2">
    <citation type="journal article" date="2014" name="BMC Genomics">
        <title>An improved genome release (version Mt4.0) for the model legume Medicago truncatula.</title>
        <authorList>
            <person name="Tang H."/>
            <person name="Krishnakumar V."/>
            <person name="Bidwell S."/>
            <person name="Rosen B."/>
            <person name="Chan A."/>
            <person name="Zhou S."/>
            <person name="Gentzbittel L."/>
            <person name="Childs K.L."/>
            <person name="Yandell M."/>
            <person name="Gundlach H."/>
            <person name="Mayer K.F."/>
            <person name="Schwartz D.C."/>
            <person name="Town C.D."/>
        </authorList>
    </citation>
    <scope>GENOME REANNOTATION</scope>
    <source>
        <strain evidence="3 4">cv. Jemalong A17</strain>
    </source>
</reference>
<protein>
    <submittedName>
        <fullName evidence="1 3">Uncharacterized protein</fullName>
    </submittedName>
</protein>
<evidence type="ECO:0000313" key="4">
    <source>
        <dbReference type="Proteomes" id="UP000002051"/>
    </source>
</evidence>
<dbReference type="Proteomes" id="UP000002051">
    <property type="component" value="Chromosome 4"/>
</dbReference>
<evidence type="ECO:0000313" key="5">
    <source>
        <dbReference type="Proteomes" id="UP000265566"/>
    </source>
</evidence>
<dbReference type="HOGENOM" id="CLU_2609652_0_0_1"/>
<reference evidence="5" key="4">
    <citation type="journal article" date="2018" name="Nat. Plants">
        <title>Whole-genome landscape of Medicago truncatula symbiotic genes.</title>
        <authorList>
            <person name="Pecrix Y."/>
            <person name="Staton S.E."/>
            <person name="Sallet E."/>
            <person name="Lelandais-Briere C."/>
            <person name="Moreau S."/>
            <person name="Carrere S."/>
            <person name="Blein T."/>
            <person name="Jardinaud M.F."/>
            <person name="Latrasse D."/>
            <person name="Zouine M."/>
            <person name="Zahm M."/>
            <person name="Kreplak J."/>
            <person name="Mayjonade B."/>
            <person name="Satge C."/>
            <person name="Perez M."/>
            <person name="Cauet S."/>
            <person name="Marande W."/>
            <person name="Chantry-Darmon C."/>
            <person name="Lopez-Roques C."/>
            <person name="Bouchez O."/>
            <person name="Berard A."/>
            <person name="Debelle F."/>
            <person name="Munos S."/>
            <person name="Bendahmane A."/>
            <person name="Berges H."/>
            <person name="Niebel A."/>
            <person name="Buitink J."/>
            <person name="Frugier F."/>
            <person name="Benhamed M."/>
            <person name="Crespi M."/>
            <person name="Gouzy J."/>
            <person name="Gamas P."/>
        </authorList>
    </citation>
    <scope>NUCLEOTIDE SEQUENCE [LARGE SCALE GENOMIC DNA]</scope>
    <source>
        <strain evidence="5">cv. Jemalong A17</strain>
    </source>
</reference>
<sequence length="79" mass="9292">MASNPCFLLTKQSMLRIWFKMLENSMPKEDVHHNIQDKLDSIPKLNVIVMEEECNKLIKGTRGYIEEVFSREYGTYVPL</sequence>
<dbReference type="PaxDb" id="3880-AES89491"/>
<evidence type="ECO:0000313" key="2">
    <source>
        <dbReference type="EMBL" id="RHN61637.1"/>
    </source>
</evidence>
<organism evidence="1 4">
    <name type="scientific">Medicago truncatula</name>
    <name type="common">Barrel medic</name>
    <name type="synonym">Medicago tribuloides</name>
    <dbReference type="NCBI Taxonomy" id="3880"/>
    <lineage>
        <taxon>Eukaryota</taxon>
        <taxon>Viridiplantae</taxon>
        <taxon>Streptophyta</taxon>
        <taxon>Embryophyta</taxon>
        <taxon>Tracheophyta</taxon>
        <taxon>Spermatophyta</taxon>
        <taxon>Magnoliopsida</taxon>
        <taxon>eudicotyledons</taxon>
        <taxon>Gunneridae</taxon>
        <taxon>Pentapetalae</taxon>
        <taxon>rosids</taxon>
        <taxon>fabids</taxon>
        <taxon>Fabales</taxon>
        <taxon>Fabaceae</taxon>
        <taxon>Papilionoideae</taxon>
        <taxon>50 kb inversion clade</taxon>
        <taxon>NPAAA clade</taxon>
        <taxon>Hologalegina</taxon>
        <taxon>IRL clade</taxon>
        <taxon>Trifolieae</taxon>
        <taxon>Medicago</taxon>
    </lineage>
</organism>
<evidence type="ECO:0000313" key="1">
    <source>
        <dbReference type="EMBL" id="AES89491.2"/>
    </source>
</evidence>
<dbReference type="Proteomes" id="UP000265566">
    <property type="component" value="Chromosome 4"/>
</dbReference>
<dbReference type="AlphaFoldDB" id="G7JPM4"/>